<reference evidence="1 2" key="1">
    <citation type="journal article" date="2017" name="Curr. Biol.">
        <title>The Evolution of Venom by Co-option of Single-Copy Genes.</title>
        <authorList>
            <person name="Martinson E.O."/>
            <person name="Mrinalini"/>
            <person name="Kelkar Y.D."/>
            <person name="Chang C.H."/>
            <person name="Werren J.H."/>
        </authorList>
    </citation>
    <scope>NUCLEOTIDE SEQUENCE [LARGE SCALE GENOMIC DNA]</scope>
    <source>
        <strain evidence="1 2">Alberta</strain>
        <tissue evidence="1">Whole body</tissue>
    </source>
</reference>
<dbReference type="EMBL" id="NNAY01003614">
    <property type="protein sequence ID" value="OXU19104.1"/>
    <property type="molecule type" value="Genomic_DNA"/>
</dbReference>
<protein>
    <submittedName>
        <fullName evidence="1">Uncharacterized protein</fullName>
    </submittedName>
</protein>
<proteinExistence type="predicted"/>
<organism evidence="1 2">
    <name type="scientific">Trichomalopsis sarcophagae</name>
    <dbReference type="NCBI Taxonomy" id="543379"/>
    <lineage>
        <taxon>Eukaryota</taxon>
        <taxon>Metazoa</taxon>
        <taxon>Ecdysozoa</taxon>
        <taxon>Arthropoda</taxon>
        <taxon>Hexapoda</taxon>
        <taxon>Insecta</taxon>
        <taxon>Pterygota</taxon>
        <taxon>Neoptera</taxon>
        <taxon>Endopterygota</taxon>
        <taxon>Hymenoptera</taxon>
        <taxon>Apocrita</taxon>
        <taxon>Proctotrupomorpha</taxon>
        <taxon>Chalcidoidea</taxon>
        <taxon>Pteromalidae</taxon>
        <taxon>Pteromalinae</taxon>
        <taxon>Trichomalopsis</taxon>
    </lineage>
</organism>
<evidence type="ECO:0000313" key="1">
    <source>
        <dbReference type="EMBL" id="OXU19104.1"/>
    </source>
</evidence>
<sequence length="48" mass="5666">MVWRCYPCFLHIVCPNACKNLVWCVCSQNCKSLIFTLKCPTFRIITHM</sequence>
<keyword evidence="2" id="KW-1185">Reference proteome</keyword>
<name>A0A232EL73_9HYME</name>
<dbReference type="Proteomes" id="UP000215335">
    <property type="component" value="Unassembled WGS sequence"/>
</dbReference>
<accession>A0A232EL73</accession>
<dbReference type="AlphaFoldDB" id="A0A232EL73"/>
<comment type="caution">
    <text evidence="1">The sequence shown here is derived from an EMBL/GenBank/DDBJ whole genome shotgun (WGS) entry which is preliminary data.</text>
</comment>
<evidence type="ECO:0000313" key="2">
    <source>
        <dbReference type="Proteomes" id="UP000215335"/>
    </source>
</evidence>
<gene>
    <name evidence="1" type="ORF">TSAR_005166</name>
</gene>